<comment type="caution">
    <text evidence="2">The sequence shown here is derived from an EMBL/GenBank/DDBJ whole genome shotgun (WGS) entry which is preliminary data.</text>
</comment>
<keyword evidence="3" id="KW-1185">Reference proteome</keyword>
<sequence>MRFTEQEVLIPSKFMLAGTLTIPQGDEETYPVVVMVHGSGKVDRNEDAKNLRINAFAELSSLAAEQGFATLRYDKRGIGKSGGNYYETGLFDLIEDAVSVVEFARQHPRINSEKIILLGHSEGCLIVPAVNQKVQVQGMILIAGSAEPLSMTTAWQREQLIEDMRAEKGFSGWLIRPLKVDKKIVEMNEELVQKITETDKAVIRYKGKKVNAKWNREHHGYDVRELLKDVTCPVLAITGTKDVQVKPEQVKEICDLVQGECKYHLIEDMTHILRKTDAEHRIGVILKDYKKQVKRPVDQELKEIIKGWLNKYSQLPN</sequence>
<reference evidence="2 3" key="1">
    <citation type="journal article" date="2012" name="Appl. Environ. Microbiol.">
        <title>Genome Sequence of Thermotolerant Bacillus methanolicus: Features and Regulation Related to Methylotrophy and Production of L-Lysine and L-Glutamate from Methanol.</title>
        <authorList>
            <person name="Heggeset T.M."/>
            <person name="Krog A."/>
            <person name="Balzer S."/>
            <person name="Wentzel A."/>
            <person name="Ellingsen T.E."/>
            <person name="Brautaset T."/>
        </authorList>
    </citation>
    <scope>NUCLEOTIDE SEQUENCE [LARGE SCALE GENOMIC DNA]</scope>
    <source>
        <strain evidence="2 3">PB1</strain>
    </source>
</reference>
<dbReference type="InterPro" id="IPR029058">
    <property type="entry name" value="AB_hydrolase_fold"/>
</dbReference>
<dbReference type="STRING" id="997296.PB1_12979"/>
<dbReference type="GO" id="GO:0052689">
    <property type="term" value="F:carboxylic ester hydrolase activity"/>
    <property type="evidence" value="ECO:0007669"/>
    <property type="project" value="TreeGrafter"/>
</dbReference>
<dbReference type="InterPro" id="IPR053145">
    <property type="entry name" value="AB_hydrolase_Est10"/>
</dbReference>
<feature type="domain" description="Serine aminopeptidase S33" evidence="1">
    <location>
        <begin position="53"/>
        <end position="272"/>
    </location>
</feature>
<organism evidence="2 3">
    <name type="scientific">Bacillus methanolicus PB1</name>
    <dbReference type="NCBI Taxonomy" id="997296"/>
    <lineage>
        <taxon>Bacteria</taxon>
        <taxon>Bacillati</taxon>
        <taxon>Bacillota</taxon>
        <taxon>Bacilli</taxon>
        <taxon>Bacillales</taxon>
        <taxon>Bacillaceae</taxon>
        <taxon>Bacillus</taxon>
    </lineage>
</organism>
<protein>
    <recommendedName>
        <fullName evidence="1">Serine aminopeptidase S33 domain-containing protein</fullName>
    </recommendedName>
</protein>
<dbReference type="PANTHER" id="PTHR43265:SF1">
    <property type="entry name" value="ESTERASE ESTD"/>
    <property type="match status" value="1"/>
</dbReference>
<dbReference type="eggNOG" id="COG1073">
    <property type="taxonomic scope" value="Bacteria"/>
</dbReference>
<gene>
    <name evidence="2" type="ORF">PB1_12979</name>
</gene>
<dbReference type="PATRIC" id="fig|997296.3.peg.2741"/>
<dbReference type="AlphaFoldDB" id="I3DW51"/>
<dbReference type="InterPro" id="IPR022742">
    <property type="entry name" value="Hydrolase_4"/>
</dbReference>
<name>I3DW51_BACMT</name>
<evidence type="ECO:0000313" key="2">
    <source>
        <dbReference type="EMBL" id="EIJ78472.1"/>
    </source>
</evidence>
<dbReference type="Pfam" id="PF12146">
    <property type="entry name" value="Hydrolase_4"/>
    <property type="match status" value="1"/>
</dbReference>
<dbReference type="PANTHER" id="PTHR43265">
    <property type="entry name" value="ESTERASE ESTD"/>
    <property type="match status" value="1"/>
</dbReference>
<dbReference type="EMBL" id="AFEU01000003">
    <property type="protein sequence ID" value="EIJ78472.1"/>
    <property type="molecule type" value="Genomic_DNA"/>
</dbReference>
<dbReference type="Gene3D" id="3.40.50.1820">
    <property type="entry name" value="alpha/beta hydrolase"/>
    <property type="match status" value="1"/>
</dbReference>
<dbReference type="Proteomes" id="UP000010523">
    <property type="component" value="Unassembled WGS sequence"/>
</dbReference>
<dbReference type="RefSeq" id="WP_004436951.1">
    <property type="nucleotide sequence ID" value="NZ_AFEU01000003.1"/>
</dbReference>
<proteinExistence type="predicted"/>
<dbReference type="SUPFAM" id="SSF53474">
    <property type="entry name" value="alpha/beta-Hydrolases"/>
    <property type="match status" value="1"/>
</dbReference>
<evidence type="ECO:0000313" key="3">
    <source>
        <dbReference type="Proteomes" id="UP000010523"/>
    </source>
</evidence>
<accession>I3DW51</accession>
<evidence type="ECO:0000259" key="1">
    <source>
        <dbReference type="Pfam" id="PF12146"/>
    </source>
</evidence>